<proteinExistence type="predicted"/>
<dbReference type="InterPro" id="IPR013022">
    <property type="entry name" value="Xyl_isomerase-like_TIM-brl"/>
</dbReference>
<dbReference type="RefSeq" id="WP_263074164.1">
    <property type="nucleotide sequence ID" value="NZ_JAOUSF010000005.1"/>
</dbReference>
<accession>A0AAE3IUI5</accession>
<dbReference type="SUPFAM" id="SSF51658">
    <property type="entry name" value="Xylose isomerase-like"/>
    <property type="match status" value="1"/>
</dbReference>
<dbReference type="GO" id="GO:0016853">
    <property type="term" value="F:isomerase activity"/>
    <property type="evidence" value="ECO:0007669"/>
    <property type="project" value="UniProtKB-KW"/>
</dbReference>
<dbReference type="Gene3D" id="3.20.20.150">
    <property type="entry name" value="Divalent-metal-dependent TIM barrel enzymes"/>
    <property type="match status" value="1"/>
</dbReference>
<protein>
    <submittedName>
        <fullName evidence="2">Sugar phosphate isomerase/epimerase</fullName>
    </submittedName>
</protein>
<dbReference type="PANTHER" id="PTHR12110:SF41">
    <property type="entry name" value="INOSOSE DEHYDRATASE"/>
    <property type="match status" value="1"/>
</dbReference>
<reference evidence="2" key="1">
    <citation type="submission" date="2022-10" db="EMBL/GenBank/DDBJ databases">
        <title>Description of Fervidibacillus gen. nov. in the family Fervidibacillaceae fam. nov. with two species, Fervidibacillus albus sp. nov., and Fervidibacillus halotolerans sp. nov., isolated from tidal flat sediments.</title>
        <authorList>
            <person name="Kwon K.K."/>
            <person name="Yang S.-H."/>
        </authorList>
    </citation>
    <scope>NUCLEOTIDE SEQUENCE</scope>
    <source>
        <strain evidence="2">JCM 19140</strain>
    </source>
</reference>
<keyword evidence="3" id="KW-1185">Reference proteome</keyword>
<gene>
    <name evidence="2" type="ORF">OEV98_14965</name>
</gene>
<feature type="domain" description="Xylose isomerase-like TIM barrel" evidence="1">
    <location>
        <begin position="20"/>
        <end position="255"/>
    </location>
</feature>
<dbReference type="InterPro" id="IPR036237">
    <property type="entry name" value="Xyl_isomerase-like_sf"/>
</dbReference>
<evidence type="ECO:0000259" key="1">
    <source>
        <dbReference type="Pfam" id="PF01261"/>
    </source>
</evidence>
<dbReference type="Pfam" id="PF01261">
    <property type="entry name" value="AP_endonuc_2"/>
    <property type="match status" value="1"/>
</dbReference>
<keyword evidence="2" id="KW-0413">Isomerase</keyword>
<dbReference type="PANTHER" id="PTHR12110">
    <property type="entry name" value="HYDROXYPYRUVATE ISOMERASE"/>
    <property type="match status" value="1"/>
</dbReference>
<evidence type="ECO:0000313" key="2">
    <source>
        <dbReference type="EMBL" id="MCU9614843.1"/>
    </source>
</evidence>
<dbReference type="AlphaFoldDB" id="A0AAE3IUI5"/>
<evidence type="ECO:0000313" key="3">
    <source>
        <dbReference type="Proteomes" id="UP001209318"/>
    </source>
</evidence>
<sequence>MKLAFTTLGCPTWDIDKIIKNAVENDYDGVDFRGYLGELDIFTLPEFSSEVQQTVRKFQEASLEIPCFSSSVRLFTNTEEEFHRYLQEIEAYANLCQAFQTPFIRVFGGSIGEMSREKAYDIVEHNVLEYLKIAEKYDVQLLFETHDDWTNCEHMKEIFQRVQSNYFSVLWDVHHPYRTIGEDPNVTWEKLGSWIKYTHWKDSYVKEGTPRGYQLCLLGEGTVPLQEIYKMLKTKGYDGYYTLEWEKMWCPEIEEPEIAFQQYSSFMKNLFK</sequence>
<dbReference type="EMBL" id="JAOUSF010000005">
    <property type="protein sequence ID" value="MCU9614843.1"/>
    <property type="molecule type" value="Genomic_DNA"/>
</dbReference>
<name>A0AAE3IUI5_9BACI</name>
<comment type="caution">
    <text evidence="2">The sequence shown here is derived from an EMBL/GenBank/DDBJ whole genome shotgun (WGS) entry which is preliminary data.</text>
</comment>
<dbReference type="InterPro" id="IPR050312">
    <property type="entry name" value="IolE/XylAMocC-like"/>
</dbReference>
<organism evidence="2 3">
    <name type="scientific">Perspicuibacillus lycopersici</name>
    <dbReference type="NCBI Taxonomy" id="1325689"/>
    <lineage>
        <taxon>Bacteria</taxon>
        <taxon>Bacillati</taxon>
        <taxon>Bacillota</taxon>
        <taxon>Bacilli</taxon>
        <taxon>Bacillales</taxon>
        <taxon>Bacillaceae</taxon>
        <taxon>Perspicuibacillus</taxon>
    </lineage>
</organism>
<dbReference type="Proteomes" id="UP001209318">
    <property type="component" value="Unassembled WGS sequence"/>
</dbReference>